<name>A0ABM1Q4A6_DROAR</name>
<feature type="compositionally biased region" description="Basic and acidic residues" evidence="2">
    <location>
        <begin position="58"/>
        <end position="74"/>
    </location>
</feature>
<evidence type="ECO:0000313" key="5">
    <source>
        <dbReference type="RefSeq" id="XP_017874292.1"/>
    </source>
</evidence>
<dbReference type="InterPro" id="IPR007999">
    <property type="entry name" value="DUF745"/>
</dbReference>
<proteinExistence type="predicted"/>
<keyword evidence="3" id="KW-0732">Signal</keyword>
<protein>
    <submittedName>
        <fullName evidence="5">Uncharacterized protein LOC108621482</fullName>
    </submittedName>
</protein>
<sequence>MRLNFQIMWFIVLSSVTQIEFTSGYSSRRDLHRAAHQARFKRLLNHDSKFVDDRVSFQGTGERDHSGCDNDGDKPSPQPRPRKLNSKSHGTGIAMKAAMEAKQANDDMESAVKEASDRIKLEFSEKAAAAARAAEAVLSGKLQVLEQLEMEVREAEIIVHEESSELSSAESNSQLALKAHRQAQEELKLLIAGQKLARENCDSAEQVSAACQQSMSDKTSLLEAAQKRVSVLLRQLSEARNDYAKTQKAARNALCAANEARQRIDHAKP</sequence>
<dbReference type="PANTHER" id="PTHR37161">
    <property type="entry name" value="HDC10475"/>
    <property type="match status" value="1"/>
</dbReference>
<evidence type="ECO:0000256" key="1">
    <source>
        <dbReference type="SAM" id="Coils"/>
    </source>
</evidence>
<reference evidence="4" key="2">
    <citation type="journal article" date="2016" name="G3 (Bethesda)">
        <title>Genome Evolution in Three Species of Cactophilic Drosophila.</title>
        <authorList>
            <person name="Sanchez-Flores A."/>
            <person name="Penazola F."/>
            <person name="Carpinteyro-Ponce J."/>
            <person name="Nazario-Yepiz N."/>
            <person name="Abreu-Goodger C."/>
            <person name="Machado C.A."/>
            <person name="Markow T.A."/>
        </authorList>
    </citation>
    <scope>NUCLEOTIDE SEQUENCE [LARGE SCALE GENOMIC DNA]</scope>
</reference>
<reference evidence="5" key="3">
    <citation type="submission" date="2025-08" db="UniProtKB">
        <authorList>
            <consortium name="RefSeq"/>
        </authorList>
    </citation>
    <scope>IDENTIFICATION</scope>
    <source>
        <tissue evidence="5">Whole organism</tissue>
    </source>
</reference>
<dbReference type="RefSeq" id="XP_017874292.1">
    <property type="nucleotide sequence ID" value="XM_018018803.1"/>
</dbReference>
<evidence type="ECO:0000256" key="2">
    <source>
        <dbReference type="SAM" id="MobiDB-lite"/>
    </source>
</evidence>
<dbReference type="GeneID" id="108621482"/>
<accession>A0ABM1Q4A6</accession>
<keyword evidence="4" id="KW-1185">Reference proteome</keyword>
<gene>
    <name evidence="5" type="primary">LOC108621482</name>
</gene>
<dbReference type="Proteomes" id="UP000694904">
    <property type="component" value="Chromosome 2"/>
</dbReference>
<feature type="signal peptide" evidence="3">
    <location>
        <begin position="1"/>
        <end position="24"/>
    </location>
</feature>
<feature type="chain" id="PRO_5047000717" evidence="3">
    <location>
        <begin position="25"/>
        <end position="269"/>
    </location>
</feature>
<dbReference type="PANTHER" id="PTHR37161:SF2">
    <property type="entry name" value="AT11648P-RELATED"/>
    <property type="match status" value="1"/>
</dbReference>
<evidence type="ECO:0000256" key="3">
    <source>
        <dbReference type="SAM" id="SignalP"/>
    </source>
</evidence>
<feature type="coiled-coil region" evidence="1">
    <location>
        <begin position="222"/>
        <end position="249"/>
    </location>
</feature>
<feature type="region of interest" description="Disordered" evidence="2">
    <location>
        <begin position="58"/>
        <end position="90"/>
    </location>
</feature>
<evidence type="ECO:0000313" key="4">
    <source>
        <dbReference type="Proteomes" id="UP000694904"/>
    </source>
</evidence>
<dbReference type="Pfam" id="PF05335">
    <property type="entry name" value="DUF745"/>
    <property type="match status" value="1"/>
</dbReference>
<reference evidence="4" key="1">
    <citation type="journal article" date="1997" name="Nucleic Acids Res.">
        <title>tRNAscan-SE: a program for improved detection of transfer RNA genes in genomic sequence.</title>
        <authorList>
            <person name="Lowe T.M."/>
            <person name="Eddy S.R."/>
        </authorList>
    </citation>
    <scope>NUCLEOTIDE SEQUENCE [LARGE SCALE GENOMIC DNA]</scope>
</reference>
<organism evidence="4 5">
    <name type="scientific">Drosophila arizonae</name>
    <name type="common">Fruit fly</name>
    <dbReference type="NCBI Taxonomy" id="7263"/>
    <lineage>
        <taxon>Eukaryota</taxon>
        <taxon>Metazoa</taxon>
        <taxon>Ecdysozoa</taxon>
        <taxon>Arthropoda</taxon>
        <taxon>Hexapoda</taxon>
        <taxon>Insecta</taxon>
        <taxon>Pterygota</taxon>
        <taxon>Neoptera</taxon>
        <taxon>Endopterygota</taxon>
        <taxon>Diptera</taxon>
        <taxon>Brachycera</taxon>
        <taxon>Muscomorpha</taxon>
        <taxon>Ephydroidea</taxon>
        <taxon>Drosophilidae</taxon>
        <taxon>Drosophila</taxon>
    </lineage>
</organism>
<keyword evidence="1" id="KW-0175">Coiled coil</keyword>